<organism evidence="1 2">
    <name type="scientific">Strongylus vulgaris</name>
    <name type="common">Blood worm</name>
    <dbReference type="NCBI Taxonomy" id="40348"/>
    <lineage>
        <taxon>Eukaryota</taxon>
        <taxon>Metazoa</taxon>
        <taxon>Ecdysozoa</taxon>
        <taxon>Nematoda</taxon>
        <taxon>Chromadorea</taxon>
        <taxon>Rhabditida</taxon>
        <taxon>Rhabditina</taxon>
        <taxon>Rhabditomorpha</taxon>
        <taxon>Strongyloidea</taxon>
        <taxon>Strongylidae</taxon>
        <taxon>Strongylus</taxon>
    </lineage>
</organism>
<evidence type="ECO:0000313" key="1">
    <source>
        <dbReference type="EMBL" id="VDM76890.1"/>
    </source>
</evidence>
<dbReference type="Proteomes" id="UP000270094">
    <property type="component" value="Unassembled WGS sequence"/>
</dbReference>
<accession>A0A3P7IV09</accession>
<dbReference type="EMBL" id="UYYB01097960">
    <property type="protein sequence ID" value="VDM76890.1"/>
    <property type="molecule type" value="Genomic_DNA"/>
</dbReference>
<reference evidence="1 2" key="1">
    <citation type="submission" date="2018-11" db="EMBL/GenBank/DDBJ databases">
        <authorList>
            <consortium name="Pathogen Informatics"/>
        </authorList>
    </citation>
    <scope>NUCLEOTIDE SEQUENCE [LARGE SCALE GENOMIC DNA]</scope>
</reference>
<protein>
    <submittedName>
        <fullName evidence="1">Uncharacterized protein</fullName>
    </submittedName>
</protein>
<proteinExistence type="predicted"/>
<sequence length="80" mass="8679">MYATEQRLDNGSIVGWKKGWKTESEPRILCAENEVSLMSLVSSTLSLNPKIVVEGRAAPPCRMLSADAGFTQVLNPSGLK</sequence>
<evidence type="ECO:0000313" key="2">
    <source>
        <dbReference type="Proteomes" id="UP000270094"/>
    </source>
</evidence>
<name>A0A3P7IV09_STRVU</name>
<gene>
    <name evidence="1" type="ORF">SVUK_LOCUS11888</name>
</gene>
<dbReference type="AlphaFoldDB" id="A0A3P7IV09"/>
<keyword evidence="2" id="KW-1185">Reference proteome</keyword>